<dbReference type="CDD" id="cd03255">
    <property type="entry name" value="ABC_MJ0796_LolCDE_FtsE"/>
    <property type="match status" value="1"/>
</dbReference>
<evidence type="ECO:0000256" key="2">
    <source>
        <dbReference type="ARBA" id="ARBA00022741"/>
    </source>
</evidence>
<keyword evidence="2" id="KW-0547">Nucleotide-binding</keyword>
<evidence type="ECO:0000313" key="6">
    <source>
        <dbReference type="EMBL" id="ONK02660.1"/>
    </source>
</evidence>
<feature type="domain" description="ABC transporter" evidence="5">
    <location>
        <begin position="10"/>
        <end position="233"/>
    </location>
</feature>
<dbReference type="GO" id="GO:1902495">
    <property type="term" value="C:transmembrane transporter complex"/>
    <property type="evidence" value="ECO:0007669"/>
    <property type="project" value="UniProtKB-ARBA"/>
</dbReference>
<dbReference type="PROSITE" id="PS00211">
    <property type="entry name" value="ABC_TRANSPORTER_1"/>
    <property type="match status" value="1"/>
</dbReference>
<dbReference type="InterPro" id="IPR003439">
    <property type="entry name" value="ABC_transporter-like_ATP-bd"/>
</dbReference>
<dbReference type="AlphaFoldDB" id="A0A1V2R079"/>
<evidence type="ECO:0000259" key="5">
    <source>
        <dbReference type="PROSITE" id="PS50893"/>
    </source>
</evidence>
<evidence type="ECO:0000256" key="4">
    <source>
        <dbReference type="ARBA" id="ARBA00038388"/>
    </source>
</evidence>
<dbReference type="PROSITE" id="PS50893">
    <property type="entry name" value="ABC_TRANSPORTER_2"/>
    <property type="match status" value="1"/>
</dbReference>
<evidence type="ECO:0000256" key="1">
    <source>
        <dbReference type="ARBA" id="ARBA00022448"/>
    </source>
</evidence>
<dbReference type="InterPro" id="IPR017871">
    <property type="entry name" value="ABC_transporter-like_CS"/>
</dbReference>
<dbReference type="GO" id="GO:0005886">
    <property type="term" value="C:plasma membrane"/>
    <property type="evidence" value="ECO:0007669"/>
    <property type="project" value="TreeGrafter"/>
</dbReference>
<dbReference type="SMART" id="SM00382">
    <property type="entry name" value="AAA"/>
    <property type="match status" value="1"/>
</dbReference>
<dbReference type="Gene3D" id="3.40.50.300">
    <property type="entry name" value="P-loop containing nucleotide triphosphate hydrolases"/>
    <property type="match status" value="1"/>
</dbReference>
<dbReference type="EMBL" id="MPUJ01000014">
    <property type="protein sequence ID" value="ONK02660.1"/>
    <property type="molecule type" value="Genomic_DNA"/>
</dbReference>
<name>A0A1V2R079_9GAMM</name>
<sequence>MSNERVMDLICLQDLSHTYSTGASSQAVLHNISLSIPAGQSCAIVGASGSGKSTLLNIIGLLDQPVSGRLLLAGQDMSQASADERAIVRNQVIGFVFQSFNLLPRLDALDNVALPLLYRGVSRQAARQAAQLQLARVGLAERTHHRPADLSGGQRQRVAIARALVGEPALLLADEPTGNLDSQTADDIIALLLALNREQGTTLVMVTHDEGMAGRMARRIQVQDGRIHEVHHV</sequence>
<dbReference type="PANTHER" id="PTHR24220:SF86">
    <property type="entry name" value="ABC TRANSPORTER ABCH.1"/>
    <property type="match status" value="1"/>
</dbReference>
<keyword evidence="3 6" id="KW-0067">ATP-binding</keyword>
<dbReference type="FunFam" id="3.40.50.300:FF:000032">
    <property type="entry name" value="Export ABC transporter ATP-binding protein"/>
    <property type="match status" value="1"/>
</dbReference>
<evidence type="ECO:0000256" key="3">
    <source>
        <dbReference type="ARBA" id="ARBA00022840"/>
    </source>
</evidence>
<dbReference type="InterPro" id="IPR027417">
    <property type="entry name" value="P-loop_NTPase"/>
</dbReference>
<dbReference type="Pfam" id="PF00005">
    <property type="entry name" value="ABC_tran"/>
    <property type="match status" value="1"/>
</dbReference>
<reference evidence="7" key="1">
    <citation type="submission" date="2016-11" db="EMBL/GenBank/DDBJ databases">
        <authorList>
            <person name="Panda P."/>
            <person name="Visnovsky S."/>
            <person name="Pitman A."/>
        </authorList>
    </citation>
    <scope>NUCLEOTIDE SEQUENCE [LARGE SCALE GENOMIC DNA]</scope>
    <source>
        <strain evidence="7">ICMP 9972</strain>
    </source>
</reference>
<accession>A0A1V2R079</accession>
<dbReference type="InterPro" id="IPR003593">
    <property type="entry name" value="AAA+_ATPase"/>
</dbReference>
<dbReference type="SUPFAM" id="SSF52540">
    <property type="entry name" value="P-loop containing nucleoside triphosphate hydrolases"/>
    <property type="match status" value="1"/>
</dbReference>
<gene>
    <name evidence="6" type="ORF">BSK71_17480</name>
</gene>
<organism evidence="6 7">
    <name type="scientific">Pectobacterium actinidiae</name>
    <dbReference type="NCBI Taxonomy" id="1507808"/>
    <lineage>
        <taxon>Bacteria</taxon>
        <taxon>Pseudomonadati</taxon>
        <taxon>Pseudomonadota</taxon>
        <taxon>Gammaproteobacteria</taxon>
        <taxon>Enterobacterales</taxon>
        <taxon>Pectobacteriaceae</taxon>
        <taxon>Pectobacterium</taxon>
    </lineage>
</organism>
<dbReference type="RefSeq" id="WP_039361835.1">
    <property type="nucleotide sequence ID" value="NZ_JAXHOY010000019.1"/>
</dbReference>
<keyword evidence="1" id="KW-0813">Transport</keyword>
<dbReference type="PANTHER" id="PTHR24220">
    <property type="entry name" value="IMPORT ATP-BINDING PROTEIN"/>
    <property type="match status" value="1"/>
</dbReference>
<dbReference type="Proteomes" id="UP000189286">
    <property type="component" value="Unassembled WGS sequence"/>
</dbReference>
<dbReference type="InterPro" id="IPR015854">
    <property type="entry name" value="ABC_transpr_LolD-like"/>
</dbReference>
<dbReference type="GO" id="GO:0005524">
    <property type="term" value="F:ATP binding"/>
    <property type="evidence" value="ECO:0007669"/>
    <property type="project" value="UniProtKB-KW"/>
</dbReference>
<dbReference type="GO" id="GO:0016887">
    <property type="term" value="F:ATP hydrolysis activity"/>
    <property type="evidence" value="ECO:0007669"/>
    <property type="project" value="InterPro"/>
</dbReference>
<dbReference type="InterPro" id="IPR017911">
    <property type="entry name" value="MacB-like_ATP-bd"/>
</dbReference>
<evidence type="ECO:0000313" key="7">
    <source>
        <dbReference type="Proteomes" id="UP000189286"/>
    </source>
</evidence>
<comment type="caution">
    <text evidence="6">The sequence shown here is derived from an EMBL/GenBank/DDBJ whole genome shotgun (WGS) entry which is preliminary data.</text>
</comment>
<proteinExistence type="inferred from homology"/>
<dbReference type="GO" id="GO:0022857">
    <property type="term" value="F:transmembrane transporter activity"/>
    <property type="evidence" value="ECO:0007669"/>
    <property type="project" value="TreeGrafter"/>
</dbReference>
<dbReference type="OrthoDB" id="9801477at2"/>
<comment type="similarity">
    <text evidence="4">Belongs to the ABC transporter superfamily. Macrolide exporter (TC 3.A.1.122) family.</text>
</comment>
<protein>
    <submittedName>
        <fullName evidence="6">ABC transporter ATP-binding protein</fullName>
    </submittedName>
</protein>